<keyword evidence="1" id="KW-0472">Membrane</keyword>
<dbReference type="Pfam" id="PF12158">
    <property type="entry name" value="DUF3592"/>
    <property type="match status" value="1"/>
</dbReference>
<feature type="transmembrane region" description="Helical" evidence="1">
    <location>
        <begin position="12"/>
        <end position="31"/>
    </location>
</feature>
<feature type="transmembrane region" description="Helical" evidence="1">
    <location>
        <begin position="165"/>
        <end position="182"/>
    </location>
</feature>
<name>A0A934QXL6_9BACT</name>
<dbReference type="Proteomes" id="UP000600139">
    <property type="component" value="Unassembled WGS sequence"/>
</dbReference>
<feature type="transmembrane region" description="Helical" evidence="1">
    <location>
        <begin position="321"/>
        <end position="341"/>
    </location>
</feature>
<keyword evidence="1" id="KW-0812">Transmembrane</keyword>
<sequence>MADKIFKNAGLLQTLPAAITPIILMSERRFVSSRKKIPKRGGVRVAGKPTVYAGILFCLIFAGAGLSGFLPSIAPWFWKSTPCEVLEFEIHDNPDEDPPFSAEARYRFDWNGKPHESGHVGIRGWKDARVPLELARKFSENPKTVCYLPDGSSESAVLLRPAPKWGSLFIIGFGASMAWLLFQGDRTRDLPEEEVMKRVLPPVALLFGIPGLLLFLNLSLPVWIESIAVLGWNETPAEIVWSELRVTHGTKSTSYRADVCYEYEAAGRTWRNNRVRAGETPESGRSAATEILRLFAVGRRTHCHVHPTRPERAVLLTSPGWVALFTLFPLPFLAIGLWTGWEALRMRAPSARVGG</sequence>
<evidence type="ECO:0000313" key="3">
    <source>
        <dbReference type="EMBL" id="MBK1814593.1"/>
    </source>
</evidence>
<comment type="caution">
    <text evidence="3">The sequence shown here is derived from an EMBL/GenBank/DDBJ whole genome shotgun (WGS) entry which is preliminary data.</text>
</comment>
<gene>
    <name evidence="3" type="ORF">JIN84_03140</name>
</gene>
<organism evidence="3 4">
    <name type="scientific">Luteolibacter yonseiensis</name>
    <dbReference type="NCBI Taxonomy" id="1144680"/>
    <lineage>
        <taxon>Bacteria</taxon>
        <taxon>Pseudomonadati</taxon>
        <taxon>Verrucomicrobiota</taxon>
        <taxon>Verrucomicrobiia</taxon>
        <taxon>Verrucomicrobiales</taxon>
        <taxon>Verrucomicrobiaceae</taxon>
        <taxon>Luteolibacter</taxon>
    </lineage>
</organism>
<protein>
    <submittedName>
        <fullName evidence="3">DUF3592 domain-containing protein</fullName>
    </submittedName>
</protein>
<dbReference type="InterPro" id="IPR021994">
    <property type="entry name" value="DUF3592"/>
</dbReference>
<accession>A0A934QXL6</accession>
<dbReference type="EMBL" id="JAENIK010000004">
    <property type="protein sequence ID" value="MBK1814593.1"/>
    <property type="molecule type" value="Genomic_DNA"/>
</dbReference>
<dbReference type="RefSeq" id="WP_200349551.1">
    <property type="nucleotide sequence ID" value="NZ_JAENIK010000004.1"/>
</dbReference>
<evidence type="ECO:0000313" key="4">
    <source>
        <dbReference type="Proteomes" id="UP000600139"/>
    </source>
</evidence>
<reference evidence="3" key="1">
    <citation type="submission" date="2021-01" db="EMBL/GenBank/DDBJ databases">
        <title>Modified the classification status of verrucomicrobia.</title>
        <authorList>
            <person name="Feng X."/>
        </authorList>
    </citation>
    <scope>NUCLEOTIDE SEQUENCE</scope>
    <source>
        <strain evidence="3">JCM 18052</strain>
    </source>
</reference>
<proteinExistence type="predicted"/>
<feature type="domain" description="DUF3592" evidence="2">
    <location>
        <begin position="235"/>
        <end position="318"/>
    </location>
</feature>
<evidence type="ECO:0000259" key="2">
    <source>
        <dbReference type="Pfam" id="PF12158"/>
    </source>
</evidence>
<dbReference type="AlphaFoldDB" id="A0A934QXL6"/>
<evidence type="ECO:0000256" key="1">
    <source>
        <dbReference type="SAM" id="Phobius"/>
    </source>
</evidence>
<keyword evidence="4" id="KW-1185">Reference proteome</keyword>
<keyword evidence="1" id="KW-1133">Transmembrane helix</keyword>
<feature type="transmembrane region" description="Helical" evidence="1">
    <location>
        <begin position="51"/>
        <end position="78"/>
    </location>
</feature>
<feature type="transmembrane region" description="Helical" evidence="1">
    <location>
        <begin position="203"/>
        <end position="224"/>
    </location>
</feature>